<sequence length="54" mass="6043">MSTSTVCIFEPEKKVIPWSLPKTLVGTRKQTKSTLVTSIIRMHFPPTPPEAFQG</sequence>
<name>A0A6C0EL47_9ZZZZ</name>
<organism evidence="1">
    <name type="scientific">viral metagenome</name>
    <dbReference type="NCBI Taxonomy" id="1070528"/>
    <lineage>
        <taxon>unclassified sequences</taxon>
        <taxon>metagenomes</taxon>
        <taxon>organismal metagenomes</taxon>
    </lineage>
</organism>
<dbReference type="EMBL" id="MN738877">
    <property type="protein sequence ID" value="QHT29401.1"/>
    <property type="molecule type" value="Genomic_DNA"/>
</dbReference>
<proteinExistence type="predicted"/>
<protein>
    <submittedName>
        <fullName evidence="1">Uncharacterized protein</fullName>
    </submittedName>
</protein>
<accession>A0A6C0EL47</accession>
<dbReference type="AlphaFoldDB" id="A0A6C0EL47"/>
<reference evidence="1" key="1">
    <citation type="journal article" date="2020" name="Nature">
        <title>Giant virus diversity and host interactions through global metagenomics.</title>
        <authorList>
            <person name="Schulz F."/>
            <person name="Roux S."/>
            <person name="Paez-Espino D."/>
            <person name="Jungbluth S."/>
            <person name="Walsh D.A."/>
            <person name="Denef V.J."/>
            <person name="McMahon K.D."/>
            <person name="Konstantinidis K.T."/>
            <person name="Eloe-Fadrosh E.A."/>
            <person name="Kyrpides N.C."/>
            <person name="Woyke T."/>
        </authorList>
    </citation>
    <scope>NUCLEOTIDE SEQUENCE</scope>
    <source>
        <strain evidence="1">GVMAG-M-3300005589-24</strain>
    </source>
</reference>
<evidence type="ECO:0000313" key="1">
    <source>
        <dbReference type="EMBL" id="QHT29401.1"/>
    </source>
</evidence>